<dbReference type="AlphaFoldDB" id="A0A5N6QBJ5"/>
<gene>
    <name evidence="1" type="ORF">FH972_001252</name>
</gene>
<sequence>MWNVEQPHTEVHPIFRCPSTGMVTAMNEPVENGLAKPRSVSLSCGGQTFDTHVLNVEKSHAACEVVVPRFATFTLCDEVDTLDSPLSQGGPSNGEEGGRHVPNVEQLVGDPHPGLGRSTPCMATGRSAVATTYAFENTATKDSRVLAEEVADGEKGKNKVRVSNMKFWKRQAREVTSTYGHGIAVGGAGVKASKV</sequence>
<name>A0A5N6QBJ5_9ROSI</name>
<organism evidence="1 2">
    <name type="scientific">Carpinus fangiana</name>
    <dbReference type="NCBI Taxonomy" id="176857"/>
    <lineage>
        <taxon>Eukaryota</taxon>
        <taxon>Viridiplantae</taxon>
        <taxon>Streptophyta</taxon>
        <taxon>Embryophyta</taxon>
        <taxon>Tracheophyta</taxon>
        <taxon>Spermatophyta</taxon>
        <taxon>Magnoliopsida</taxon>
        <taxon>eudicotyledons</taxon>
        <taxon>Gunneridae</taxon>
        <taxon>Pentapetalae</taxon>
        <taxon>rosids</taxon>
        <taxon>fabids</taxon>
        <taxon>Fagales</taxon>
        <taxon>Betulaceae</taxon>
        <taxon>Carpinus</taxon>
    </lineage>
</organism>
<accession>A0A5N6QBJ5</accession>
<dbReference type="Proteomes" id="UP000327013">
    <property type="component" value="Chromosome 1"/>
</dbReference>
<evidence type="ECO:0000313" key="2">
    <source>
        <dbReference type="Proteomes" id="UP000327013"/>
    </source>
</evidence>
<evidence type="ECO:0000313" key="1">
    <source>
        <dbReference type="EMBL" id="KAE7996537.1"/>
    </source>
</evidence>
<keyword evidence="2" id="KW-1185">Reference proteome</keyword>
<proteinExistence type="predicted"/>
<dbReference type="EMBL" id="CM017321">
    <property type="protein sequence ID" value="KAE7996537.1"/>
    <property type="molecule type" value="Genomic_DNA"/>
</dbReference>
<reference evidence="1 2" key="1">
    <citation type="submission" date="2019-06" db="EMBL/GenBank/DDBJ databases">
        <title>A chromosomal-level reference genome of Carpinus fangiana (Coryloideae, Betulaceae).</title>
        <authorList>
            <person name="Yang X."/>
            <person name="Wang Z."/>
            <person name="Zhang L."/>
            <person name="Hao G."/>
            <person name="Liu J."/>
            <person name="Yang Y."/>
        </authorList>
    </citation>
    <scope>NUCLEOTIDE SEQUENCE [LARGE SCALE GENOMIC DNA]</scope>
    <source>
        <strain evidence="1">Cfa_2016G</strain>
        <tissue evidence="1">Leaf</tissue>
    </source>
</reference>
<protein>
    <submittedName>
        <fullName evidence="1">Uncharacterized protein</fullName>
    </submittedName>
</protein>